<feature type="signal peptide" evidence="1">
    <location>
        <begin position="1"/>
        <end position="37"/>
    </location>
</feature>
<keyword evidence="1" id="KW-0732">Signal</keyword>
<feature type="chain" id="PRO_5035165140" description="SH3 domain-containing protein" evidence="1">
    <location>
        <begin position="38"/>
        <end position="104"/>
    </location>
</feature>
<evidence type="ECO:0008006" key="4">
    <source>
        <dbReference type="Google" id="ProtNLM"/>
    </source>
</evidence>
<name>A0A8J3K465_9ACTN</name>
<evidence type="ECO:0000313" key="2">
    <source>
        <dbReference type="EMBL" id="GIF89179.1"/>
    </source>
</evidence>
<organism evidence="2 3">
    <name type="scientific">Catellatospora chokoriensis</name>
    <dbReference type="NCBI Taxonomy" id="310353"/>
    <lineage>
        <taxon>Bacteria</taxon>
        <taxon>Bacillati</taxon>
        <taxon>Actinomycetota</taxon>
        <taxon>Actinomycetes</taxon>
        <taxon>Micromonosporales</taxon>
        <taxon>Micromonosporaceae</taxon>
        <taxon>Catellatospora</taxon>
    </lineage>
</organism>
<gene>
    <name evidence="2" type="ORF">Cch02nite_26230</name>
</gene>
<dbReference type="EMBL" id="BONG01000013">
    <property type="protein sequence ID" value="GIF89179.1"/>
    <property type="molecule type" value="Genomic_DNA"/>
</dbReference>
<comment type="caution">
    <text evidence="2">The sequence shown here is derived from an EMBL/GenBank/DDBJ whole genome shotgun (WGS) entry which is preliminary data.</text>
</comment>
<keyword evidence="3" id="KW-1185">Reference proteome</keyword>
<proteinExistence type="predicted"/>
<protein>
    <recommendedName>
        <fullName evidence="4">SH3 domain-containing protein</fullName>
    </recommendedName>
</protein>
<dbReference type="RefSeq" id="WP_239120516.1">
    <property type="nucleotide sequence ID" value="NZ_BAAALB010000011.1"/>
</dbReference>
<evidence type="ECO:0000313" key="3">
    <source>
        <dbReference type="Proteomes" id="UP000619293"/>
    </source>
</evidence>
<evidence type="ECO:0000256" key="1">
    <source>
        <dbReference type="SAM" id="SignalP"/>
    </source>
</evidence>
<accession>A0A8J3K465</accession>
<reference evidence="2 3" key="1">
    <citation type="submission" date="2021-01" db="EMBL/GenBank/DDBJ databases">
        <title>Whole genome shotgun sequence of Catellatospora chokoriensis NBRC 107358.</title>
        <authorList>
            <person name="Komaki H."/>
            <person name="Tamura T."/>
        </authorList>
    </citation>
    <scope>NUCLEOTIDE SEQUENCE [LARGE SCALE GENOMIC DNA]</scope>
    <source>
        <strain evidence="2 3">NBRC 107358</strain>
    </source>
</reference>
<dbReference type="Proteomes" id="UP000619293">
    <property type="component" value="Unassembled WGS sequence"/>
</dbReference>
<dbReference type="AlphaFoldDB" id="A0A8J3K465"/>
<sequence>MVTGALRAATLRTATLRTAVAVVTGLALLAVPSAAQAANGTVGVRETVCADSLFVRTEPLGAWMGTLYAGQTFLVKGPKQGGYVYGFAYGHVNRNGWVQDGWFC</sequence>